<protein>
    <submittedName>
        <fullName evidence="1">Uncharacterized protein</fullName>
    </submittedName>
</protein>
<sequence>MSARGLGARASPDRSAIWLGLSPVGFGQYVSFSGGLEMSEQQRKVGRCAIATIGACTERYETDSVHLIAVYLGHREQ</sequence>
<gene>
    <name evidence="1" type="ORF">AWB74_02390</name>
</gene>
<accession>A0A158I6R6</accession>
<name>A0A158I6R6_9BURK</name>
<reference evidence="1" key="1">
    <citation type="submission" date="2016-01" db="EMBL/GenBank/DDBJ databases">
        <authorList>
            <person name="Peeters C."/>
        </authorList>
    </citation>
    <scope>NUCLEOTIDE SEQUENCE [LARGE SCALE GENOMIC DNA]</scope>
    <source>
        <strain evidence="1">LMG 29317</strain>
    </source>
</reference>
<evidence type="ECO:0000313" key="1">
    <source>
        <dbReference type="EMBL" id="SAL52278.1"/>
    </source>
</evidence>
<dbReference type="Proteomes" id="UP000055019">
    <property type="component" value="Unassembled WGS sequence"/>
</dbReference>
<proteinExistence type="predicted"/>
<organism evidence="1 2">
    <name type="scientific">Caballeronia arvi</name>
    <dbReference type="NCBI Taxonomy" id="1777135"/>
    <lineage>
        <taxon>Bacteria</taxon>
        <taxon>Pseudomonadati</taxon>
        <taxon>Pseudomonadota</taxon>
        <taxon>Betaproteobacteria</taxon>
        <taxon>Burkholderiales</taxon>
        <taxon>Burkholderiaceae</taxon>
        <taxon>Caballeronia</taxon>
    </lineage>
</organism>
<dbReference type="AlphaFoldDB" id="A0A158I6R6"/>
<keyword evidence="2" id="KW-1185">Reference proteome</keyword>
<comment type="caution">
    <text evidence="1">The sequence shown here is derived from an EMBL/GenBank/DDBJ whole genome shotgun (WGS) entry which is preliminary data.</text>
</comment>
<evidence type="ECO:0000313" key="2">
    <source>
        <dbReference type="Proteomes" id="UP000055019"/>
    </source>
</evidence>
<dbReference type="EMBL" id="FCOM02000008">
    <property type="protein sequence ID" value="SAL52278.1"/>
    <property type="molecule type" value="Genomic_DNA"/>
</dbReference>